<dbReference type="AlphaFoldDB" id="A0A194XNH9"/>
<dbReference type="EMBL" id="KQ947407">
    <property type="protein sequence ID" value="KUJ21706.1"/>
    <property type="molecule type" value="Genomic_DNA"/>
</dbReference>
<keyword evidence="3" id="KW-1185">Reference proteome</keyword>
<evidence type="ECO:0000256" key="1">
    <source>
        <dbReference type="SAM" id="MobiDB-lite"/>
    </source>
</evidence>
<reference evidence="2 3" key="1">
    <citation type="submission" date="2015-10" db="EMBL/GenBank/DDBJ databases">
        <title>Full genome of DAOMC 229536 Phialocephala scopiformis, a fungal endophyte of spruce producing the potent anti-insectan compound rugulosin.</title>
        <authorList>
            <consortium name="DOE Joint Genome Institute"/>
            <person name="Walker A.K."/>
            <person name="Frasz S.L."/>
            <person name="Seifert K.A."/>
            <person name="Miller J.D."/>
            <person name="Mondo S.J."/>
            <person name="Labutti K."/>
            <person name="Lipzen A."/>
            <person name="Dockter R."/>
            <person name="Kennedy M."/>
            <person name="Grigoriev I.V."/>
            <person name="Spatafora J.W."/>
        </authorList>
    </citation>
    <scope>NUCLEOTIDE SEQUENCE [LARGE SCALE GENOMIC DNA]</scope>
    <source>
        <strain evidence="2 3">CBS 120377</strain>
    </source>
</reference>
<dbReference type="InParanoid" id="A0A194XNH9"/>
<dbReference type="RefSeq" id="XP_018076061.1">
    <property type="nucleotide sequence ID" value="XM_018207132.1"/>
</dbReference>
<evidence type="ECO:0000313" key="2">
    <source>
        <dbReference type="EMBL" id="KUJ21706.1"/>
    </source>
</evidence>
<protein>
    <submittedName>
        <fullName evidence="2">Uncharacterized protein</fullName>
    </submittedName>
</protein>
<proteinExistence type="predicted"/>
<dbReference type="GeneID" id="28816858"/>
<dbReference type="KEGG" id="psco:LY89DRAFT_380755"/>
<name>A0A194XNH9_MOLSC</name>
<sequence length="208" mass="23255">MIRFPQASVRVRVQLIQVRLIQHARKVSDVGGTWWTCCRLRYWCDNLWRSSVVIPPCRHATKGADEVDLKKECEGEKSGGHPCAVITGQKQIDLQRRAEWIWVSGRTSLSTPTKDDQWLLLSILDSAGSDQWSSSGKAISRIGPDIQIFEISVSSTEVRNGETSNEEPSIYHSVCPHTRAAKLTIATDSDRRSSCSNTTDGKQCRGIE</sequence>
<accession>A0A194XNH9</accession>
<dbReference type="Proteomes" id="UP000070700">
    <property type="component" value="Unassembled WGS sequence"/>
</dbReference>
<feature type="region of interest" description="Disordered" evidence="1">
    <location>
        <begin position="189"/>
        <end position="208"/>
    </location>
</feature>
<gene>
    <name evidence="2" type="ORF">LY89DRAFT_380755</name>
</gene>
<organism evidence="2 3">
    <name type="scientific">Mollisia scopiformis</name>
    <name type="common">Conifer needle endophyte fungus</name>
    <name type="synonym">Phialocephala scopiformis</name>
    <dbReference type="NCBI Taxonomy" id="149040"/>
    <lineage>
        <taxon>Eukaryota</taxon>
        <taxon>Fungi</taxon>
        <taxon>Dikarya</taxon>
        <taxon>Ascomycota</taxon>
        <taxon>Pezizomycotina</taxon>
        <taxon>Leotiomycetes</taxon>
        <taxon>Helotiales</taxon>
        <taxon>Mollisiaceae</taxon>
        <taxon>Mollisia</taxon>
    </lineage>
</organism>
<evidence type="ECO:0000313" key="3">
    <source>
        <dbReference type="Proteomes" id="UP000070700"/>
    </source>
</evidence>